<dbReference type="NCBIfam" id="TIGR02242">
    <property type="entry name" value="tail_TIGR02242"/>
    <property type="match status" value="1"/>
</dbReference>
<dbReference type="SUPFAM" id="SSF63825">
    <property type="entry name" value="YWTD domain"/>
    <property type="match status" value="1"/>
</dbReference>
<dbReference type="RefSeq" id="WP_250593592.1">
    <property type="nucleotide sequence ID" value="NZ_JAKRVY010000001.1"/>
</dbReference>
<gene>
    <name evidence="1" type="ORF">AArcSt11_00120</name>
</gene>
<dbReference type="InterPro" id="IPR011748">
    <property type="entry name" value="Unchr_phage_tail-like"/>
</dbReference>
<keyword evidence="2" id="KW-1185">Reference proteome</keyword>
<protein>
    <submittedName>
        <fullName evidence="1">Phage tail protein</fullName>
    </submittedName>
</protein>
<evidence type="ECO:0000313" key="2">
    <source>
        <dbReference type="Proteomes" id="UP001202674"/>
    </source>
</evidence>
<dbReference type="Pfam" id="PF09684">
    <property type="entry name" value="Tail_P2_I"/>
    <property type="match status" value="1"/>
</dbReference>
<organism evidence="1 2">
    <name type="scientific">Natranaeroarchaeum aerophilus</name>
    <dbReference type="NCBI Taxonomy" id="2917711"/>
    <lineage>
        <taxon>Archaea</taxon>
        <taxon>Methanobacteriati</taxon>
        <taxon>Methanobacteriota</taxon>
        <taxon>Stenosarchaea group</taxon>
        <taxon>Halobacteria</taxon>
        <taxon>Halobacteriales</taxon>
        <taxon>Natronoarchaeaceae</taxon>
        <taxon>Natranaeroarchaeum</taxon>
    </lineage>
</organism>
<comment type="caution">
    <text evidence="1">The sequence shown here is derived from an EMBL/GenBank/DDBJ whole genome shotgun (WGS) entry which is preliminary data.</text>
</comment>
<accession>A0AAE3FN35</accession>
<proteinExistence type="predicted"/>
<reference evidence="1 2" key="1">
    <citation type="journal article" date="2022" name="Syst. Appl. Microbiol.">
        <title>Natronocalculus amylovorans gen. nov., sp. nov., and Natranaeroarchaeum aerophilus sp. nov., dominant culturable amylolytic natronoarchaea from hypersaline soda lakes in southwestern Siberia.</title>
        <authorList>
            <person name="Sorokin D.Y."/>
            <person name="Elcheninov A.G."/>
            <person name="Khizhniak T.V."/>
            <person name="Koenen M."/>
            <person name="Bale N.J."/>
            <person name="Damste J.S.S."/>
            <person name="Kublanov I.V."/>
        </authorList>
    </citation>
    <scope>NUCLEOTIDE SEQUENCE [LARGE SCALE GENOMIC DNA]</scope>
    <source>
        <strain evidence="1 2">AArc-St1-1</strain>
    </source>
</reference>
<dbReference type="EMBL" id="JAKRVY010000001">
    <property type="protein sequence ID" value="MCL9812056.1"/>
    <property type="molecule type" value="Genomic_DNA"/>
</dbReference>
<name>A0AAE3FN35_9EURY</name>
<dbReference type="Proteomes" id="UP001202674">
    <property type="component" value="Unassembled WGS sequence"/>
</dbReference>
<dbReference type="AlphaFoldDB" id="A0AAE3FN35"/>
<dbReference type="InterPro" id="IPR006521">
    <property type="entry name" value="Tail_protein_I"/>
</dbReference>
<evidence type="ECO:0000313" key="1">
    <source>
        <dbReference type="EMBL" id="MCL9812056.1"/>
    </source>
</evidence>
<sequence>MTFSTITTTSTRDWRKWGLYNAVVSDGGVSIARTTNVSTRTIATGVRDVAVDPNCGIAVVTETGRGIVYDEEGTAQRTFIPTGSDVAPDAVDATSGALTVAEPATGSVHRIHPEARRTIDPIETGLGSVSRIATTRDGSVAIVDDQLWRFGVSGPTPVSATEPIDVASDGERVIVLEHLRDGPQIRALSPADGRPLDSITEPPIRFEDQRVEPTAVAAVDGRIFLGATLPDERYGLLEYNDESGSFGMFTTVDGPVRAVAAGTNRQGHATIAAVTGPDDECVLAIERDEVSRHPRTNDHRATALYRYDSGADGLEWHRVAVDIARSSVDTTVRIRYQVADTPTLFPITTETNEDNGSSGEDDASNQEFVWVEETSDEVAATLSPSVRVGLVDAGIESLSELVMADTCSIADETSLLHSQVSAARDAAIDAIETEIETNWKETRLDDADALLEDATGRYLFVALELVGTPDASPHVESLTAFCPRTSYLRHLPELYQQDETSAVFLERFLSVFETSFTDIDRELETFTQYLDPAGTPTEALDWLESWIAADEYRDWPAPARREYLDRAPELYRRRGTRRGLREMIELYLSHTATPESPDVDANATIESGHRLFFLEPGDLDGLSDGSSLESYRSLLSTSHSFVVFCGPFDEQHHEQAVERIVETETPAHVDASLLSLEDDLVLGPTSFLGRNTTLGTESFALGETQLGGETYLTAGDD</sequence>